<gene>
    <name evidence="1" type="ORF">IEE83_22750</name>
</gene>
<keyword evidence="2" id="KW-1185">Reference proteome</keyword>
<organism evidence="1 2">
    <name type="scientific">Dyadobacter subterraneus</name>
    <dbReference type="NCBI Taxonomy" id="2773304"/>
    <lineage>
        <taxon>Bacteria</taxon>
        <taxon>Pseudomonadati</taxon>
        <taxon>Bacteroidota</taxon>
        <taxon>Cytophagia</taxon>
        <taxon>Cytophagales</taxon>
        <taxon>Spirosomataceae</taxon>
        <taxon>Dyadobacter</taxon>
    </lineage>
</organism>
<name>A0ABR9WGU3_9BACT</name>
<protein>
    <submittedName>
        <fullName evidence="1">Uncharacterized protein</fullName>
    </submittedName>
</protein>
<dbReference type="RefSeq" id="WP_194122756.1">
    <property type="nucleotide sequence ID" value="NZ_JACYGY010000001.1"/>
</dbReference>
<accession>A0ABR9WGU3</accession>
<evidence type="ECO:0000313" key="1">
    <source>
        <dbReference type="EMBL" id="MBE9464714.1"/>
    </source>
</evidence>
<sequence length="340" mass="39260">MTLEFAMAAVRLLSPNTIPRYKESQEHGRGPQLTILIYPDQVMKLFAEHGIEDKVSLKVSKQKLHEKYQVPVLPSRILDTSIPNHYNFFDLFDELVEGNKELRLKESANQYDFTVEMVMRGLERDVKSIDHSSSDPFVNRGRLLFYAELKKLNHTVLFPRYISVRNLYYSILSEANKNELEVICDALMIIDKLTPLMHLVNQIFDGHQEEVLSEVPKFIGASSAGKTETNSVIKKEQGSKKEKKNIKGWALYYAYAIESKEIAPLNKRRFLKIAKDMGSSETSIYQEYNKLNNEITRKKELKDGKTGKKIILFCIEKLKEDNLLSALQLAEKEYNTLFLN</sequence>
<reference evidence="2" key="1">
    <citation type="submission" date="2023-07" db="EMBL/GenBank/DDBJ databases">
        <title>Dyadobacter sp. nov 'subterranea' isolated from contaminted grondwater.</title>
        <authorList>
            <person name="Szabo I."/>
            <person name="Al-Omari J."/>
            <person name="Szerdahelyi S.G."/>
            <person name="Rado J."/>
        </authorList>
    </citation>
    <scope>NUCLEOTIDE SEQUENCE [LARGE SCALE GENOMIC DNA]</scope>
    <source>
        <strain evidence="2">UP-52</strain>
    </source>
</reference>
<proteinExistence type="predicted"/>
<dbReference type="Proteomes" id="UP000634134">
    <property type="component" value="Unassembled WGS sequence"/>
</dbReference>
<comment type="caution">
    <text evidence="1">The sequence shown here is derived from an EMBL/GenBank/DDBJ whole genome shotgun (WGS) entry which is preliminary data.</text>
</comment>
<dbReference type="EMBL" id="JACYGY010000001">
    <property type="protein sequence ID" value="MBE9464714.1"/>
    <property type="molecule type" value="Genomic_DNA"/>
</dbReference>
<evidence type="ECO:0000313" key="2">
    <source>
        <dbReference type="Proteomes" id="UP000634134"/>
    </source>
</evidence>